<keyword evidence="12" id="KW-0564">Palmitate</keyword>
<dbReference type="GO" id="GO:0006811">
    <property type="term" value="P:monoatomic ion transport"/>
    <property type="evidence" value="ECO:0007669"/>
    <property type="project" value="UniProtKB-KW"/>
</dbReference>
<dbReference type="GO" id="GO:0046930">
    <property type="term" value="C:pore complex"/>
    <property type="evidence" value="ECO:0007669"/>
    <property type="project" value="UniProtKB-KW"/>
</dbReference>
<evidence type="ECO:0000256" key="5">
    <source>
        <dbReference type="ARBA" id="ARBA00022597"/>
    </source>
</evidence>
<comment type="caution">
    <text evidence="18">The sequence shown here is derived from an EMBL/GenBank/DDBJ whole genome shotgun (WGS) entry which is preliminary data.</text>
</comment>
<feature type="domain" description="Polysaccharide export protein N-terminal" evidence="16">
    <location>
        <begin position="13"/>
        <end position="82"/>
    </location>
</feature>
<evidence type="ECO:0000256" key="11">
    <source>
        <dbReference type="ARBA" id="ARBA00023136"/>
    </source>
</evidence>
<evidence type="ECO:0000256" key="14">
    <source>
        <dbReference type="ARBA" id="ARBA00023288"/>
    </source>
</evidence>
<feature type="transmembrane region" description="Helical" evidence="15">
    <location>
        <begin position="172"/>
        <end position="189"/>
    </location>
</feature>
<protein>
    <submittedName>
        <fullName evidence="18">Uncharacterized protein</fullName>
    </submittedName>
</protein>
<keyword evidence="4" id="KW-1134">Transmembrane beta strand</keyword>
<evidence type="ECO:0000313" key="18">
    <source>
        <dbReference type="EMBL" id="HHS63439.1"/>
    </source>
</evidence>
<evidence type="ECO:0000256" key="3">
    <source>
        <dbReference type="ARBA" id="ARBA00022448"/>
    </source>
</evidence>
<keyword evidence="7" id="KW-0732">Signal</keyword>
<keyword evidence="9" id="KW-0406">Ion transport</keyword>
<dbReference type="PANTHER" id="PTHR33619">
    <property type="entry name" value="POLYSACCHARIDE EXPORT PROTEIN GFCE-RELATED"/>
    <property type="match status" value="1"/>
</dbReference>
<sequence length="190" mass="21428">MFLLMLLAISPHVYLLPNDAVEIEIWHQPNLSGKYLVDADTSLNIPLLGKLNIKNIPADSLERMLIDEFHKYYGDIFLTVNIYYQISVFGEVKLPGKYYLKSNENLSNLLAMAGGPTSNGDIGKIKILNVGKERSLNFEKILKSGKKIDELNLKPGDVVIVPRRFMPALQEWSVLLSIGTLILQILIYAR</sequence>
<dbReference type="InterPro" id="IPR049712">
    <property type="entry name" value="Poly_export"/>
</dbReference>
<keyword evidence="8" id="KW-0625">Polysaccharide transport</keyword>
<dbReference type="GO" id="GO:0015288">
    <property type="term" value="F:porin activity"/>
    <property type="evidence" value="ECO:0007669"/>
    <property type="project" value="UniProtKB-KW"/>
</dbReference>
<evidence type="ECO:0000256" key="6">
    <source>
        <dbReference type="ARBA" id="ARBA00022692"/>
    </source>
</evidence>
<dbReference type="InterPro" id="IPR003715">
    <property type="entry name" value="Poly_export_N"/>
</dbReference>
<evidence type="ECO:0000259" key="17">
    <source>
        <dbReference type="Pfam" id="PF22461"/>
    </source>
</evidence>
<keyword evidence="13" id="KW-0998">Cell outer membrane</keyword>
<proteinExistence type="inferred from homology"/>
<evidence type="ECO:0000256" key="12">
    <source>
        <dbReference type="ARBA" id="ARBA00023139"/>
    </source>
</evidence>
<dbReference type="EMBL" id="DTHJ01000154">
    <property type="protein sequence ID" value="HHS63439.1"/>
    <property type="molecule type" value="Genomic_DNA"/>
</dbReference>
<evidence type="ECO:0000256" key="8">
    <source>
        <dbReference type="ARBA" id="ARBA00023047"/>
    </source>
</evidence>
<keyword evidence="3" id="KW-0813">Transport</keyword>
<evidence type="ECO:0000256" key="4">
    <source>
        <dbReference type="ARBA" id="ARBA00022452"/>
    </source>
</evidence>
<keyword evidence="15" id="KW-1133">Transmembrane helix</keyword>
<comment type="similarity">
    <text evidence="2">Belongs to the BexD/CtrA/VexA family.</text>
</comment>
<comment type="subcellular location">
    <subcellularLocation>
        <location evidence="1">Cell outer membrane</location>
        <topology evidence="1">Multi-pass membrane protein</topology>
    </subcellularLocation>
</comment>
<dbReference type="InterPro" id="IPR054765">
    <property type="entry name" value="SLBB_dom"/>
</dbReference>
<dbReference type="Gene3D" id="3.30.1950.10">
    <property type="entry name" value="wza like domain"/>
    <property type="match status" value="1"/>
</dbReference>
<reference evidence="18" key="1">
    <citation type="journal article" date="2020" name="mSystems">
        <title>Genome- and Community-Level Interaction Insights into Carbon Utilization and Element Cycling Functions of Hydrothermarchaeota in Hydrothermal Sediment.</title>
        <authorList>
            <person name="Zhou Z."/>
            <person name="Liu Y."/>
            <person name="Xu W."/>
            <person name="Pan J."/>
            <person name="Luo Z.H."/>
            <person name="Li M."/>
        </authorList>
    </citation>
    <scope>NUCLEOTIDE SEQUENCE [LARGE SCALE GENOMIC DNA]</scope>
    <source>
        <strain evidence="18">SpSt-783</strain>
    </source>
</reference>
<name>A0A7C6AH14_UNCW3</name>
<feature type="domain" description="SLBB" evidence="17">
    <location>
        <begin position="86"/>
        <end position="161"/>
    </location>
</feature>
<gene>
    <name evidence="18" type="ORF">ENV70_07525</name>
</gene>
<accession>A0A7C6AH14</accession>
<evidence type="ECO:0000256" key="10">
    <source>
        <dbReference type="ARBA" id="ARBA00023114"/>
    </source>
</evidence>
<dbReference type="AlphaFoldDB" id="A0A7C6AH14"/>
<evidence type="ECO:0000256" key="13">
    <source>
        <dbReference type="ARBA" id="ARBA00023237"/>
    </source>
</evidence>
<keyword evidence="6 15" id="KW-0812">Transmembrane</keyword>
<keyword evidence="14" id="KW-0449">Lipoprotein</keyword>
<dbReference type="GO" id="GO:0015159">
    <property type="term" value="F:polysaccharide transmembrane transporter activity"/>
    <property type="evidence" value="ECO:0007669"/>
    <property type="project" value="InterPro"/>
</dbReference>
<evidence type="ECO:0000256" key="9">
    <source>
        <dbReference type="ARBA" id="ARBA00023065"/>
    </source>
</evidence>
<evidence type="ECO:0000256" key="15">
    <source>
        <dbReference type="SAM" id="Phobius"/>
    </source>
</evidence>
<dbReference type="PANTHER" id="PTHR33619:SF3">
    <property type="entry name" value="POLYSACCHARIDE EXPORT PROTEIN GFCE-RELATED"/>
    <property type="match status" value="1"/>
</dbReference>
<dbReference type="Pfam" id="PF22461">
    <property type="entry name" value="SLBB_2"/>
    <property type="match status" value="1"/>
</dbReference>
<evidence type="ECO:0000256" key="1">
    <source>
        <dbReference type="ARBA" id="ARBA00004571"/>
    </source>
</evidence>
<dbReference type="GO" id="GO:0009279">
    <property type="term" value="C:cell outer membrane"/>
    <property type="evidence" value="ECO:0007669"/>
    <property type="project" value="UniProtKB-SubCell"/>
</dbReference>
<evidence type="ECO:0000256" key="7">
    <source>
        <dbReference type="ARBA" id="ARBA00022729"/>
    </source>
</evidence>
<dbReference type="Gene3D" id="3.10.560.10">
    <property type="entry name" value="Outer membrane lipoprotein wza domain like"/>
    <property type="match status" value="1"/>
</dbReference>
<evidence type="ECO:0000259" key="16">
    <source>
        <dbReference type="Pfam" id="PF02563"/>
    </source>
</evidence>
<evidence type="ECO:0000256" key="2">
    <source>
        <dbReference type="ARBA" id="ARBA00009450"/>
    </source>
</evidence>
<organism evidence="18">
    <name type="scientific">candidate division WOR-3 bacterium</name>
    <dbReference type="NCBI Taxonomy" id="2052148"/>
    <lineage>
        <taxon>Bacteria</taxon>
        <taxon>Bacteria division WOR-3</taxon>
    </lineage>
</organism>
<keyword evidence="11 15" id="KW-0472">Membrane</keyword>
<keyword evidence="10" id="KW-0626">Porin</keyword>
<dbReference type="Pfam" id="PF02563">
    <property type="entry name" value="Poly_export"/>
    <property type="match status" value="1"/>
</dbReference>
<keyword evidence="5" id="KW-0762">Sugar transport</keyword>